<feature type="chain" id="PRO_5045183371" evidence="1">
    <location>
        <begin position="42"/>
        <end position="220"/>
    </location>
</feature>
<feature type="signal peptide" evidence="1">
    <location>
        <begin position="1"/>
        <end position="41"/>
    </location>
</feature>
<dbReference type="Proteomes" id="UP001597391">
    <property type="component" value="Unassembled WGS sequence"/>
</dbReference>
<feature type="domain" description="DUF6318" evidence="2">
    <location>
        <begin position="81"/>
        <end position="193"/>
    </location>
</feature>
<evidence type="ECO:0000259" key="2">
    <source>
        <dbReference type="Pfam" id="PF19843"/>
    </source>
</evidence>
<keyword evidence="4" id="KW-1185">Reference proteome</keyword>
<protein>
    <submittedName>
        <fullName evidence="3">DUF6318 family protein</fullName>
    </submittedName>
</protein>
<dbReference type="EMBL" id="JBHUOP010000001">
    <property type="protein sequence ID" value="MFD2839546.1"/>
    <property type="molecule type" value="Genomic_DNA"/>
</dbReference>
<evidence type="ECO:0000256" key="1">
    <source>
        <dbReference type="SAM" id="SignalP"/>
    </source>
</evidence>
<sequence>MTSNNHPTPSRHQHRQCLTRPSRLLTVLLGLALVTSTAACSNEPVEYFTPPPATDTTVTPGELVEDEPEVLKRPDPRMIAQPIQPSTANELSENGARAFAYYFLEVLNYTAATGNTELLQTISGPECTACQGFIEATTTVEELNQWHLGFHSTYENEPVLLENEGAVFAFDINFHADKYETWNRDGLVKETESLVFNGAIVIYRLGNYWLVEEFGEMSRI</sequence>
<dbReference type="RefSeq" id="WP_377465028.1">
    <property type="nucleotide sequence ID" value="NZ_JBHUOP010000001.1"/>
</dbReference>
<accession>A0ABW5XEA4</accession>
<reference evidence="4" key="1">
    <citation type="journal article" date="2019" name="Int. J. Syst. Evol. Microbiol.">
        <title>The Global Catalogue of Microorganisms (GCM) 10K type strain sequencing project: providing services to taxonomists for standard genome sequencing and annotation.</title>
        <authorList>
            <consortium name="The Broad Institute Genomics Platform"/>
            <consortium name="The Broad Institute Genome Sequencing Center for Infectious Disease"/>
            <person name="Wu L."/>
            <person name="Ma J."/>
        </authorList>
    </citation>
    <scope>NUCLEOTIDE SEQUENCE [LARGE SCALE GENOMIC DNA]</scope>
    <source>
        <strain evidence="4">KCTC 33576</strain>
    </source>
</reference>
<gene>
    <name evidence="3" type="ORF">ACFSYH_03070</name>
</gene>
<organism evidence="3 4">
    <name type="scientific">Populibacterium corticicola</name>
    <dbReference type="NCBI Taxonomy" id="1812826"/>
    <lineage>
        <taxon>Bacteria</taxon>
        <taxon>Bacillati</taxon>
        <taxon>Actinomycetota</taxon>
        <taxon>Actinomycetes</taxon>
        <taxon>Micrococcales</taxon>
        <taxon>Jonesiaceae</taxon>
        <taxon>Populibacterium</taxon>
    </lineage>
</organism>
<evidence type="ECO:0000313" key="3">
    <source>
        <dbReference type="EMBL" id="MFD2839546.1"/>
    </source>
</evidence>
<evidence type="ECO:0000313" key="4">
    <source>
        <dbReference type="Proteomes" id="UP001597391"/>
    </source>
</evidence>
<comment type="caution">
    <text evidence="3">The sequence shown here is derived from an EMBL/GenBank/DDBJ whole genome shotgun (WGS) entry which is preliminary data.</text>
</comment>
<dbReference type="Pfam" id="PF19843">
    <property type="entry name" value="DUF6318"/>
    <property type="match status" value="1"/>
</dbReference>
<proteinExistence type="predicted"/>
<dbReference type="InterPro" id="IPR046281">
    <property type="entry name" value="DUF6318"/>
</dbReference>
<name>A0ABW5XEA4_9MICO</name>
<keyword evidence="1" id="KW-0732">Signal</keyword>